<gene>
    <name evidence="1" type="ORF">FA13DRAFT_1793884</name>
</gene>
<sequence>MDTFYVVHIKTPQRKFGAVAFVRAKRRSERTRKVTNGSGGVPPLSIPVIKRLTVRAHVGSKNPSLYAESLKTRVRATLLSRTPLLRPSLRFTHHFMVVDGVPSLPTPPTSSIGYPLSLRPYVPDPSLSISPPRPLRPDDIDRIILEMARDTVDVHTVQYHLACNVVNSLKLVQRIVDLHKKKSRRIATSKSRGVTFDTNMQAKVAKAVRRMSQARGQNLPMDAFKRYGKRFTVDQLMGLAATYSARPSFLDPVVLSMWHSHSPSQVMAH</sequence>
<dbReference type="Proteomes" id="UP000298030">
    <property type="component" value="Unassembled WGS sequence"/>
</dbReference>
<reference evidence="1 2" key="1">
    <citation type="journal article" date="2019" name="Nat. Ecol. Evol.">
        <title>Megaphylogeny resolves global patterns of mushroom evolution.</title>
        <authorList>
            <person name="Varga T."/>
            <person name="Krizsan K."/>
            <person name="Foldi C."/>
            <person name="Dima B."/>
            <person name="Sanchez-Garcia M."/>
            <person name="Sanchez-Ramirez S."/>
            <person name="Szollosi G.J."/>
            <person name="Szarkandi J.G."/>
            <person name="Papp V."/>
            <person name="Albert L."/>
            <person name="Andreopoulos W."/>
            <person name="Angelini C."/>
            <person name="Antonin V."/>
            <person name="Barry K.W."/>
            <person name="Bougher N.L."/>
            <person name="Buchanan P."/>
            <person name="Buyck B."/>
            <person name="Bense V."/>
            <person name="Catcheside P."/>
            <person name="Chovatia M."/>
            <person name="Cooper J."/>
            <person name="Damon W."/>
            <person name="Desjardin D."/>
            <person name="Finy P."/>
            <person name="Geml J."/>
            <person name="Haridas S."/>
            <person name="Hughes K."/>
            <person name="Justo A."/>
            <person name="Karasinski D."/>
            <person name="Kautmanova I."/>
            <person name="Kiss B."/>
            <person name="Kocsube S."/>
            <person name="Kotiranta H."/>
            <person name="LaButti K.M."/>
            <person name="Lechner B.E."/>
            <person name="Liimatainen K."/>
            <person name="Lipzen A."/>
            <person name="Lukacs Z."/>
            <person name="Mihaltcheva S."/>
            <person name="Morgado L.N."/>
            <person name="Niskanen T."/>
            <person name="Noordeloos M.E."/>
            <person name="Ohm R.A."/>
            <person name="Ortiz-Santana B."/>
            <person name="Ovrebo C."/>
            <person name="Racz N."/>
            <person name="Riley R."/>
            <person name="Savchenko A."/>
            <person name="Shiryaev A."/>
            <person name="Soop K."/>
            <person name="Spirin V."/>
            <person name="Szebenyi C."/>
            <person name="Tomsovsky M."/>
            <person name="Tulloss R.E."/>
            <person name="Uehling J."/>
            <person name="Grigoriev I.V."/>
            <person name="Vagvolgyi C."/>
            <person name="Papp T."/>
            <person name="Martin F.M."/>
            <person name="Miettinen O."/>
            <person name="Hibbett D.S."/>
            <person name="Nagy L.G."/>
        </authorList>
    </citation>
    <scope>NUCLEOTIDE SEQUENCE [LARGE SCALE GENOMIC DNA]</scope>
    <source>
        <strain evidence="1 2">FP101781</strain>
    </source>
</reference>
<evidence type="ECO:0000313" key="1">
    <source>
        <dbReference type="EMBL" id="TEB28734.1"/>
    </source>
</evidence>
<name>A0A4Y7T451_COPMI</name>
<keyword evidence="2" id="KW-1185">Reference proteome</keyword>
<dbReference type="AlphaFoldDB" id="A0A4Y7T451"/>
<organism evidence="1 2">
    <name type="scientific">Coprinellus micaceus</name>
    <name type="common">Glistening ink-cap mushroom</name>
    <name type="synonym">Coprinus micaceus</name>
    <dbReference type="NCBI Taxonomy" id="71717"/>
    <lineage>
        <taxon>Eukaryota</taxon>
        <taxon>Fungi</taxon>
        <taxon>Dikarya</taxon>
        <taxon>Basidiomycota</taxon>
        <taxon>Agaricomycotina</taxon>
        <taxon>Agaricomycetes</taxon>
        <taxon>Agaricomycetidae</taxon>
        <taxon>Agaricales</taxon>
        <taxon>Agaricineae</taxon>
        <taxon>Psathyrellaceae</taxon>
        <taxon>Coprinellus</taxon>
    </lineage>
</organism>
<proteinExistence type="predicted"/>
<comment type="caution">
    <text evidence="1">The sequence shown here is derived from an EMBL/GenBank/DDBJ whole genome shotgun (WGS) entry which is preliminary data.</text>
</comment>
<evidence type="ECO:0000313" key="2">
    <source>
        <dbReference type="Proteomes" id="UP000298030"/>
    </source>
</evidence>
<dbReference type="EMBL" id="QPFP01000031">
    <property type="protein sequence ID" value="TEB28734.1"/>
    <property type="molecule type" value="Genomic_DNA"/>
</dbReference>
<accession>A0A4Y7T451</accession>
<protein>
    <submittedName>
        <fullName evidence="1">Uncharacterized protein</fullName>
    </submittedName>
</protein>